<feature type="transmembrane region" description="Helical" evidence="6">
    <location>
        <begin position="74"/>
        <end position="94"/>
    </location>
</feature>
<name>A0ABV8PUM1_9BACT</name>
<dbReference type="Pfam" id="PF00892">
    <property type="entry name" value="EamA"/>
    <property type="match status" value="2"/>
</dbReference>
<evidence type="ECO:0000256" key="3">
    <source>
        <dbReference type="ARBA" id="ARBA00022692"/>
    </source>
</evidence>
<dbReference type="InterPro" id="IPR000620">
    <property type="entry name" value="EamA_dom"/>
</dbReference>
<comment type="caution">
    <text evidence="8">The sequence shown here is derived from an EMBL/GenBank/DDBJ whole genome shotgun (WGS) entry which is preliminary data.</text>
</comment>
<dbReference type="PANTHER" id="PTHR42920">
    <property type="entry name" value="OS03G0707200 PROTEIN-RELATED"/>
    <property type="match status" value="1"/>
</dbReference>
<evidence type="ECO:0000256" key="4">
    <source>
        <dbReference type="ARBA" id="ARBA00022989"/>
    </source>
</evidence>
<evidence type="ECO:0000259" key="7">
    <source>
        <dbReference type="Pfam" id="PF00892"/>
    </source>
</evidence>
<feature type="transmembrane region" description="Helical" evidence="6">
    <location>
        <begin position="100"/>
        <end position="123"/>
    </location>
</feature>
<gene>
    <name evidence="8" type="ORF">ACFOW1_07210</name>
</gene>
<dbReference type="InterPro" id="IPR051258">
    <property type="entry name" value="Diverse_Substrate_Transporter"/>
</dbReference>
<keyword evidence="9" id="KW-1185">Reference proteome</keyword>
<feature type="transmembrane region" description="Helical" evidence="6">
    <location>
        <begin position="157"/>
        <end position="179"/>
    </location>
</feature>
<feature type="transmembrane region" description="Helical" evidence="6">
    <location>
        <begin position="282"/>
        <end position="300"/>
    </location>
</feature>
<dbReference type="SUPFAM" id="SSF103481">
    <property type="entry name" value="Multidrug resistance efflux transporter EmrE"/>
    <property type="match status" value="2"/>
</dbReference>
<feature type="domain" description="EamA" evidence="7">
    <location>
        <begin position="11"/>
        <end position="145"/>
    </location>
</feature>
<dbReference type="Proteomes" id="UP001595906">
    <property type="component" value="Unassembled WGS sequence"/>
</dbReference>
<evidence type="ECO:0000313" key="9">
    <source>
        <dbReference type="Proteomes" id="UP001595906"/>
    </source>
</evidence>
<sequence length="308" mass="33827">MTFNNKSNTITGIGLAVLAAVIWSGNFIIARSISPIVPPVTLAFLRWFFATVIIAPIAWNKFQQEKQIIWQHKGYFILTSFMGFTCYNVFLYIAGHYTTAINLALIGSVAAPIFAVIIAKIIFKEHVPLQRVIGLALCIIGIITLIAQGSLQRLITFRFAIGDLWSLLGALTFAIYNNLTKYKPKGVSDLGFLFTGFTFGTSMLVPFVIAEHIIIPTSIPFNVTVVSNVAYLSIGCSVLSYLFWNRSIHLIGPSRTVLFGNLIPIFSTIEAVVLLGEQFTSIHIISGMIVLIGLVIANITPPKKTLTN</sequence>
<reference evidence="9" key="1">
    <citation type="journal article" date="2019" name="Int. J. Syst. Evol. Microbiol.">
        <title>The Global Catalogue of Microorganisms (GCM) 10K type strain sequencing project: providing services to taxonomists for standard genome sequencing and annotation.</title>
        <authorList>
            <consortium name="The Broad Institute Genomics Platform"/>
            <consortium name="The Broad Institute Genome Sequencing Center for Infectious Disease"/>
            <person name="Wu L."/>
            <person name="Ma J."/>
        </authorList>
    </citation>
    <scope>NUCLEOTIDE SEQUENCE [LARGE SCALE GENOMIC DNA]</scope>
    <source>
        <strain evidence="9">CECT 8010</strain>
    </source>
</reference>
<feature type="transmembrane region" description="Helical" evidence="6">
    <location>
        <begin position="42"/>
        <end position="62"/>
    </location>
</feature>
<keyword evidence="2" id="KW-1003">Cell membrane</keyword>
<evidence type="ECO:0000256" key="1">
    <source>
        <dbReference type="ARBA" id="ARBA00004651"/>
    </source>
</evidence>
<accession>A0ABV8PUM1</accession>
<evidence type="ECO:0000256" key="2">
    <source>
        <dbReference type="ARBA" id="ARBA00022475"/>
    </source>
</evidence>
<evidence type="ECO:0000313" key="8">
    <source>
        <dbReference type="EMBL" id="MFC4231672.1"/>
    </source>
</evidence>
<keyword evidence="4 6" id="KW-1133">Transmembrane helix</keyword>
<feature type="transmembrane region" description="Helical" evidence="6">
    <location>
        <begin position="191"/>
        <end position="215"/>
    </location>
</feature>
<protein>
    <submittedName>
        <fullName evidence="8">DMT family transporter</fullName>
    </submittedName>
</protein>
<dbReference type="EMBL" id="JBHSDC010000012">
    <property type="protein sequence ID" value="MFC4231672.1"/>
    <property type="molecule type" value="Genomic_DNA"/>
</dbReference>
<feature type="transmembrane region" description="Helical" evidence="6">
    <location>
        <begin position="221"/>
        <end position="244"/>
    </location>
</feature>
<dbReference type="PANTHER" id="PTHR42920:SF11">
    <property type="entry name" value="INNER MEMBRANE PROTEIN YTFF"/>
    <property type="match status" value="1"/>
</dbReference>
<keyword evidence="5 6" id="KW-0472">Membrane</keyword>
<dbReference type="Gene3D" id="1.10.3730.20">
    <property type="match status" value="1"/>
</dbReference>
<dbReference type="InterPro" id="IPR037185">
    <property type="entry name" value="EmrE-like"/>
</dbReference>
<organism evidence="8 9">
    <name type="scientific">Parasediminibacterium paludis</name>
    <dbReference type="NCBI Taxonomy" id="908966"/>
    <lineage>
        <taxon>Bacteria</taxon>
        <taxon>Pseudomonadati</taxon>
        <taxon>Bacteroidota</taxon>
        <taxon>Chitinophagia</taxon>
        <taxon>Chitinophagales</taxon>
        <taxon>Chitinophagaceae</taxon>
        <taxon>Parasediminibacterium</taxon>
    </lineage>
</organism>
<evidence type="ECO:0000256" key="5">
    <source>
        <dbReference type="ARBA" id="ARBA00023136"/>
    </source>
</evidence>
<proteinExistence type="predicted"/>
<feature type="domain" description="EamA" evidence="7">
    <location>
        <begin position="161"/>
        <end position="298"/>
    </location>
</feature>
<evidence type="ECO:0000256" key="6">
    <source>
        <dbReference type="SAM" id="Phobius"/>
    </source>
</evidence>
<dbReference type="RefSeq" id="WP_379013234.1">
    <property type="nucleotide sequence ID" value="NZ_JBHSDC010000012.1"/>
</dbReference>
<feature type="transmembrane region" description="Helical" evidence="6">
    <location>
        <begin position="12"/>
        <end position="30"/>
    </location>
</feature>
<comment type="subcellular location">
    <subcellularLocation>
        <location evidence="1">Cell membrane</location>
        <topology evidence="1">Multi-pass membrane protein</topology>
    </subcellularLocation>
</comment>
<keyword evidence="3 6" id="KW-0812">Transmembrane</keyword>
<feature type="transmembrane region" description="Helical" evidence="6">
    <location>
        <begin position="132"/>
        <end position="151"/>
    </location>
</feature>
<feature type="transmembrane region" description="Helical" evidence="6">
    <location>
        <begin position="256"/>
        <end position="276"/>
    </location>
</feature>